<dbReference type="SUPFAM" id="SSF81383">
    <property type="entry name" value="F-box domain"/>
    <property type="match status" value="1"/>
</dbReference>
<dbReference type="OrthoDB" id="3067340at2759"/>
<dbReference type="AlphaFoldDB" id="A0A8H6HSU5"/>
<sequence>MPVPVPFAQLWEHLPAELKLSIFFRLPLRDVINFSYVSLHSRLFALHSLRQRLSELLLPYHLNVYSVFLALDRCNTVVAGSTALELVCPSSITPNNIDFLCPITEANLFISYLIHNDYRVLEDPFFGPPSIDDDPGQNAVRDVVILYHPTTNATIHAIISVSSSALAPLFQSHSTFVMNFISASGFYSCYPELTAEKEGFKNVTDVETEAQPRRRMDEDKYIARGFRYRQPCPPKEERELNAPPRESCLHSKRELTDNVTAILPFNVFHLSASYWPKTKWRLGFILKRPGRSNKIIEGMVGVSAEGKEEGIHCNHTSNIDYW</sequence>
<organism evidence="1 2">
    <name type="scientific">Ephemerocybe angulata</name>
    <dbReference type="NCBI Taxonomy" id="980116"/>
    <lineage>
        <taxon>Eukaryota</taxon>
        <taxon>Fungi</taxon>
        <taxon>Dikarya</taxon>
        <taxon>Basidiomycota</taxon>
        <taxon>Agaricomycotina</taxon>
        <taxon>Agaricomycetes</taxon>
        <taxon>Agaricomycetidae</taxon>
        <taxon>Agaricales</taxon>
        <taxon>Agaricineae</taxon>
        <taxon>Psathyrellaceae</taxon>
        <taxon>Ephemerocybe</taxon>
    </lineage>
</organism>
<accession>A0A8H6HSU5</accession>
<proteinExistence type="predicted"/>
<dbReference type="Proteomes" id="UP000521943">
    <property type="component" value="Unassembled WGS sequence"/>
</dbReference>
<comment type="caution">
    <text evidence="1">The sequence shown here is derived from an EMBL/GenBank/DDBJ whole genome shotgun (WGS) entry which is preliminary data.</text>
</comment>
<gene>
    <name evidence="1" type="ORF">DFP72DRAFT_1071134</name>
</gene>
<evidence type="ECO:0000313" key="1">
    <source>
        <dbReference type="EMBL" id="KAF6751777.1"/>
    </source>
</evidence>
<evidence type="ECO:0000313" key="2">
    <source>
        <dbReference type="Proteomes" id="UP000521943"/>
    </source>
</evidence>
<dbReference type="InterPro" id="IPR036047">
    <property type="entry name" value="F-box-like_dom_sf"/>
</dbReference>
<protein>
    <recommendedName>
        <fullName evidence="3">F-box domain-containing protein</fullName>
    </recommendedName>
</protein>
<keyword evidence="2" id="KW-1185">Reference proteome</keyword>
<dbReference type="EMBL" id="JACGCI010000048">
    <property type="protein sequence ID" value="KAF6751777.1"/>
    <property type="molecule type" value="Genomic_DNA"/>
</dbReference>
<reference evidence="1 2" key="1">
    <citation type="submission" date="2020-07" db="EMBL/GenBank/DDBJ databases">
        <title>Comparative genomics of pyrophilous fungi reveals a link between fire events and developmental genes.</title>
        <authorList>
            <consortium name="DOE Joint Genome Institute"/>
            <person name="Steindorff A.S."/>
            <person name="Carver A."/>
            <person name="Calhoun S."/>
            <person name="Stillman K."/>
            <person name="Liu H."/>
            <person name="Lipzen A."/>
            <person name="Pangilinan J."/>
            <person name="Labutti K."/>
            <person name="Bruns T.D."/>
            <person name="Grigoriev I.V."/>
        </authorList>
    </citation>
    <scope>NUCLEOTIDE SEQUENCE [LARGE SCALE GENOMIC DNA]</scope>
    <source>
        <strain evidence="1 2">CBS 144469</strain>
    </source>
</reference>
<evidence type="ECO:0008006" key="3">
    <source>
        <dbReference type="Google" id="ProtNLM"/>
    </source>
</evidence>
<name>A0A8H6HSU5_9AGAR</name>